<feature type="region of interest" description="Disordered" evidence="1">
    <location>
        <begin position="503"/>
        <end position="526"/>
    </location>
</feature>
<feature type="compositionally biased region" description="Low complexity" evidence="1">
    <location>
        <begin position="286"/>
        <end position="320"/>
    </location>
</feature>
<gene>
    <name evidence="2" type="ORF">DIT97_22485</name>
</gene>
<sequence length="594" mass="67738">MKTLAEATFKWNRPGTFVLLFLLTVCLSGQNVSRAQEPASSKNATSPQTNKSNLSDRQEAISQQFKRFESTLHDLGEYMKKTDPARADLLFRAFGQSKQNQMTVEMQRVLQMLDKGQLGDAVERQENLLKNMQNLLALLQSEDRMSEVEKEKQRIQDLLKDVNRLIGQERDVRAATERGGKPADLTEKQQKAAENARKLVDKIEQQDAEKNDSQKSDQKSQSDMDPQSSEKKEEGQQKDQKSQEGKSDSKSDADSRKSSESESQGKPPENGKSDPDQKGSEEQKSDQQSGEQQQSQQQQQGQQGKPQEGENQQSQEQQQQKKTPGREQIEQARQEMEKAIEELEKKQKDAASRHQDDAIRKLAEAKEKLEEMLRQLREEERELMLAAMEARLQKILAQQKRVYAGTLSIGQVPEKERTSRHTARAVQLSREESQIGLEVEKAILLITDEGSSVAFSEALAEVREDVQNVSYRLNRVQVDELTQGIEKDIISSLEEMIEALQKEMDKSDEEKKKQQQQQQQQGSPEDQALIDMLAEIKMLRSLQLRVNNRTRRIEKLALEEGANQPDILEQLQKLANRQTRIQNATYILATGKNK</sequence>
<name>A0A3D3RC38_9PLAN</name>
<comment type="caution">
    <text evidence="2">The sequence shown here is derived from an EMBL/GenBank/DDBJ whole genome shotgun (WGS) entry which is preliminary data.</text>
</comment>
<feature type="compositionally biased region" description="Polar residues" evidence="1">
    <location>
        <begin position="34"/>
        <end position="53"/>
    </location>
</feature>
<feature type="compositionally biased region" description="Basic and acidic residues" evidence="1">
    <location>
        <begin position="503"/>
        <end position="513"/>
    </location>
</feature>
<feature type="compositionally biased region" description="Basic and acidic residues" evidence="1">
    <location>
        <begin position="173"/>
        <end position="260"/>
    </location>
</feature>
<accession>A0A3D3RC38</accession>
<feature type="region of interest" description="Disordered" evidence="1">
    <location>
        <begin position="173"/>
        <end position="359"/>
    </location>
</feature>
<dbReference type="Proteomes" id="UP000263642">
    <property type="component" value="Unassembled WGS sequence"/>
</dbReference>
<feature type="compositionally biased region" description="Basic and acidic residues" evidence="1">
    <location>
        <begin position="269"/>
        <end position="285"/>
    </location>
</feature>
<dbReference type="EMBL" id="DQAY01000133">
    <property type="protein sequence ID" value="HCO25652.1"/>
    <property type="molecule type" value="Genomic_DNA"/>
</dbReference>
<feature type="region of interest" description="Disordered" evidence="1">
    <location>
        <begin position="34"/>
        <end position="60"/>
    </location>
</feature>
<reference evidence="2 3" key="1">
    <citation type="journal article" date="2018" name="Nat. Biotechnol.">
        <title>A standardized bacterial taxonomy based on genome phylogeny substantially revises the tree of life.</title>
        <authorList>
            <person name="Parks D.H."/>
            <person name="Chuvochina M."/>
            <person name="Waite D.W."/>
            <person name="Rinke C."/>
            <person name="Skarshewski A."/>
            <person name="Chaumeil P.A."/>
            <person name="Hugenholtz P."/>
        </authorList>
    </citation>
    <scope>NUCLEOTIDE SEQUENCE [LARGE SCALE GENOMIC DNA]</scope>
    <source>
        <strain evidence="2">UBA9375</strain>
    </source>
</reference>
<protein>
    <submittedName>
        <fullName evidence="2">Uncharacterized protein</fullName>
    </submittedName>
</protein>
<dbReference type="AlphaFoldDB" id="A0A3D3RC38"/>
<proteinExistence type="predicted"/>
<evidence type="ECO:0000313" key="2">
    <source>
        <dbReference type="EMBL" id="HCO25652.1"/>
    </source>
</evidence>
<evidence type="ECO:0000313" key="3">
    <source>
        <dbReference type="Proteomes" id="UP000263642"/>
    </source>
</evidence>
<feature type="compositionally biased region" description="Basic and acidic residues" evidence="1">
    <location>
        <begin position="324"/>
        <end position="359"/>
    </location>
</feature>
<organism evidence="2 3">
    <name type="scientific">Gimesia maris</name>
    <dbReference type="NCBI Taxonomy" id="122"/>
    <lineage>
        <taxon>Bacteria</taxon>
        <taxon>Pseudomonadati</taxon>
        <taxon>Planctomycetota</taxon>
        <taxon>Planctomycetia</taxon>
        <taxon>Planctomycetales</taxon>
        <taxon>Planctomycetaceae</taxon>
        <taxon>Gimesia</taxon>
    </lineage>
</organism>
<evidence type="ECO:0000256" key="1">
    <source>
        <dbReference type="SAM" id="MobiDB-lite"/>
    </source>
</evidence>